<dbReference type="AlphaFoldDB" id="A0A0F9DSX5"/>
<accession>A0A0F9DSX5</accession>
<proteinExistence type="predicted"/>
<dbReference type="EMBL" id="LAZR01027726">
    <property type="protein sequence ID" value="KKL64834.1"/>
    <property type="molecule type" value="Genomic_DNA"/>
</dbReference>
<name>A0A0F9DSX5_9ZZZZ</name>
<sequence>MKIHFLFILKKTGVCIYSRRFTNEFESLEVNLVTPFFSAIFSFSENVIAKKTPEILEMSGLRFVFRVQDDLIFSILSDSSASLLFVTSRLSRIMDEFNEKYPDLSVIKDYQELDDIEFDNIVDTLITGEETYLSDTFYKKAINIFKDLIREDEIIGAALLTTQGYVIYTSLPNDILVNSLKELEIRYMVGALILPEMYYSLENGQKVFSKIVDIPWKLDPLLLVILYDKNVPLGMAELNLGKLANKIVNII</sequence>
<protein>
    <recommendedName>
        <fullName evidence="2">Roadblock/LAMTOR2 domain-containing protein</fullName>
    </recommendedName>
</protein>
<dbReference type="Gene3D" id="3.30.450.60">
    <property type="match status" value="1"/>
</dbReference>
<dbReference type="InterPro" id="IPR011012">
    <property type="entry name" value="Longin-like_dom_sf"/>
</dbReference>
<evidence type="ECO:0008006" key="2">
    <source>
        <dbReference type="Google" id="ProtNLM"/>
    </source>
</evidence>
<gene>
    <name evidence="1" type="ORF">LCGC14_2161010</name>
</gene>
<organism evidence="1">
    <name type="scientific">marine sediment metagenome</name>
    <dbReference type="NCBI Taxonomy" id="412755"/>
    <lineage>
        <taxon>unclassified sequences</taxon>
        <taxon>metagenomes</taxon>
        <taxon>ecological metagenomes</taxon>
    </lineage>
</organism>
<dbReference type="SUPFAM" id="SSF64356">
    <property type="entry name" value="SNARE-like"/>
    <property type="match status" value="1"/>
</dbReference>
<reference evidence="1" key="1">
    <citation type="journal article" date="2015" name="Nature">
        <title>Complex archaea that bridge the gap between prokaryotes and eukaryotes.</title>
        <authorList>
            <person name="Spang A."/>
            <person name="Saw J.H."/>
            <person name="Jorgensen S.L."/>
            <person name="Zaremba-Niedzwiedzka K."/>
            <person name="Martijn J."/>
            <person name="Lind A.E."/>
            <person name="van Eijk R."/>
            <person name="Schleper C."/>
            <person name="Guy L."/>
            <person name="Ettema T.J."/>
        </authorList>
    </citation>
    <scope>NUCLEOTIDE SEQUENCE</scope>
</reference>
<evidence type="ECO:0000313" key="1">
    <source>
        <dbReference type="EMBL" id="KKL64834.1"/>
    </source>
</evidence>
<comment type="caution">
    <text evidence="1">The sequence shown here is derived from an EMBL/GenBank/DDBJ whole genome shotgun (WGS) entry which is preliminary data.</text>
</comment>